<reference evidence="1 2" key="1">
    <citation type="submission" date="2024-04" db="EMBL/GenBank/DDBJ databases">
        <authorList>
            <person name="Rising A."/>
            <person name="Reimegard J."/>
            <person name="Sonavane S."/>
            <person name="Akerstrom W."/>
            <person name="Nylinder S."/>
            <person name="Hedman E."/>
            <person name="Kallberg Y."/>
        </authorList>
    </citation>
    <scope>NUCLEOTIDE SEQUENCE [LARGE SCALE GENOMIC DNA]</scope>
</reference>
<name>A0AAV2BSV1_9ARAC</name>
<sequence>MSIPVDLSWNFIGPEFRIPDLGKPNPATAYLDSSLRNFPFGRQNGTLLSLLILHRRRLRLRDVPTPFAIYFNDGVDVDITYVTCETSTETSYSYLSELQLLQPDV</sequence>
<keyword evidence="2" id="KW-1185">Reference proteome</keyword>
<gene>
    <name evidence="1" type="ORF">LARSCL_LOCUS21249</name>
</gene>
<accession>A0AAV2BSV1</accession>
<evidence type="ECO:0000313" key="2">
    <source>
        <dbReference type="Proteomes" id="UP001497382"/>
    </source>
</evidence>
<evidence type="ECO:0000313" key="1">
    <source>
        <dbReference type="EMBL" id="CAL1299257.1"/>
    </source>
</evidence>
<proteinExistence type="predicted"/>
<dbReference type="AlphaFoldDB" id="A0AAV2BSV1"/>
<dbReference type="Proteomes" id="UP001497382">
    <property type="component" value="Unassembled WGS sequence"/>
</dbReference>
<dbReference type="EMBL" id="CAXIEN010000492">
    <property type="protein sequence ID" value="CAL1299257.1"/>
    <property type="molecule type" value="Genomic_DNA"/>
</dbReference>
<comment type="caution">
    <text evidence="1">The sequence shown here is derived from an EMBL/GenBank/DDBJ whole genome shotgun (WGS) entry which is preliminary data.</text>
</comment>
<protein>
    <submittedName>
        <fullName evidence="1">Uncharacterized protein</fullName>
    </submittedName>
</protein>
<organism evidence="1 2">
    <name type="scientific">Larinioides sclopetarius</name>
    <dbReference type="NCBI Taxonomy" id="280406"/>
    <lineage>
        <taxon>Eukaryota</taxon>
        <taxon>Metazoa</taxon>
        <taxon>Ecdysozoa</taxon>
        <taxon>Arthropoda</taxon>
        <taxon>Chelicerata</taxon>
        <taxon>Arachnida</taxon>
        <taxon>Araneae</taxon>
        <taxon>Araneomorphae</taxon>
        <taxon>Entelegynae</taxon>
        <taxon>Araneoidea</taxon>
        <taxon>Araneidae</taxon>
        <taxon>Larinioides</taxon>
    </lineage>
</organism>